<dbReference type="RefSeq" id="WP_346742432.1">
    <property type="nucleotide sequence ID" value="NZ_JANWOI010000001.1"/>
</dbReference>
<dbReference type="Proteomes" id="UP001141619">
    <property type="component" value="Unassembled WGS sequence"/>
</dbReference>
<reference evidence="1" key="1">
    <citation type="submission" date="2022-08" db="EMBL/GenBank/DDBJ databases">
        <authorList>
            <person name="Vandamme P."/>
            <person name="Hettiarachchi A."/>
            <person name="Peeters C."/>
            <person name="Cnockaert M."/>
            <person name="Carlier A."/>
        </authorList>
    </citation>
    <scope>NUCLEOTIDE SEQUENCE</scope>
    <source>
        <strain evidence="1">LMG 31809</strain>
    </source>
</reference>
<dbReference type="PANTHER" id="PTHR36154">
    <property type="entry name" value="DNA-BINDING TRANSCRIPTIONAL ACTIVATOR ALPA"/>
    <property type="match status" value="1"/>
</dbReference>
<evidence type="ECO:0000313" key="1">
    <source>
        <dbReference type="EMBL" id="MDA5192778.1"/>
    </source>
</evidence>
<dbReference type="Gene3D" id="1.10.238.160">
    <property type="match status" value="1"/>
</dbReference>
<dbReference type="AlphaFoldDB" id="A0A9X3TVZ3"/>
<dbReference type="InterPro" id="IPR010260">
    <property type="entry name" value="AlpA"/>
</dbReference>
<accession>A0A9X3TVZ3</accession>
<gene>
    <name evidence="1" type="ORF">NYP16_02245</name>
</gene>
<dbReference type="EMBL" id="JANWOI010000001">
    <property type="protein sequence ID" value="MDA5192778.1"/>
    <property type="molecule type" value="Genomic_DNA"/>
</dbReference>
<dbReference type="InterPro" id="IPR052931">
    <property type="entry name" value="Prophage_regulatory_activator"/>
</dbReference>
<reference evidence="1" key="2">
    <citation type="journal article" date="2023" name="Syst. Appl. Microbiol.">
        <title>Govania unica gen. nov., sp. nov., a rare biosphere bacterium that represents a novel family in the class Alphaproteobacteria.</title>
        <authorList>
            <person name="Vandamme P."/>
            <person name="Peeters C."/>
            <person name="Hettiarachchi A."/>
            <person name="Cnockaert M."/>
            <person name="Carlier A."/>
        </authorList>
    </citation>
    <scope>NUCLEOTIDE SEQUENCE</scope>
    <source>
        <strain evidence="1">LMG 31809</strain>
    </source>
</reference>
<organism evidence="1 2">
    <name type="scientific">Govanella unica</name>
    <dbReference type="NCBI Taxonomy" id="2975056"/>
    <lineage>
        <taxon>Bacteria</taxon>
        <taxon>Pseudomonadati</taxon>
        <taxon>Pseudomonadota</taxon>
        <taxon>Alphaproteobacteria</taxon>
        <taxon>Emcibacterales</taxon>
        <taxon>Govanellaceae</taxon>
        <taxon>Govanella</taxon>
    </lineage>
</organism>
<protein>
    <submittedName>
        <fullName evidence="1">AlpA family phage regulatory protein</fullName>
    </submittedName>
</protein>
<sequence length="58" mass="6890">MNDRLLRIQDVIERTALSRAHIYARVKEGRFPAPYKLSTKCARWSEREVNDWINSQLS</sequence>
<evidence type="ECO:0000313" key="2">
    <source>
        <dbReference type="Proteomes" id="UP001141619"/>
    </source>
</evidence>
<proteinExistence type="predicted"/>
<dbReference type="PANTHER" id="PTHR36154:SF1">
    <property type="entry name" value="DNA-BINDING TRANSCRIPTIONAL ACTIVATOR ALPA"/>
    <property type="match status" value="1"/>
</dbReference>
<dbReference type="Pfam" id="PF05930">
    <property type="entry name" value="Phage_AlpA"/>
    <property type="match status" value="1"/>
</dbReference>
<comment type="caution">
    <text evidence="1">The sequence shown here is derived from an EMBL/GenBank/DDBJ whole genome shotgun (WGS) entry which is preliminary data.</text>
</comment>
<keyword evidence="2" id="KW-1185">Reference proteome</keyword>
<name>A0A9X3TVZ3_9PROT</name>